<proteinExistence type="predicted"/>
<dbReference type="InterPro" id="IPR032710">
    <property type="entry name" value="NTF2-like_dom_sf"/>
</dbReference>
<accession>A0A543HH60</accession>
<dbReference type="SUPFAM" id="SSF54427">
    <property type="entry name" value="NTF2-like"/>
    <property type="match status" value="1"/>
</dbReference>
<dbReference type="OrthoDB" id="9808719at2"/>
<protein>
    <recommendedName>
        <fullName evidence="3">SnoaL-like protein</fullName>
    </recommendedName>
</protein>
<evidence type="ECO:0000313" key="2">
    <source>
        <dbReference type="Proteomes" id="UP000318331"/>
    </source>
</evidence>
<dbReference type="AlphaFoldDB" id="A0A543HH60"/>
<dbReference type="RefSeq" id="WP_141918933.1">
    <property type="nucleotide sequence ID" value="NZ_BAAAYS010000015.1"/>
</dbReference>
<organism evidence="1 2">
    <name type="scientific">Klugiella xanthotipulae</name>
    <dbReference type="NCBI Taxonomy" id="244735"/>
    <lineage>
        <taxon>Bacteria</taxon>
        <taxon>Bacillati</taxon>
        <taxon>Actinomycetota</taxon>
        <taxon>Actinomycetes</taxon>
        <taxon>Micrococcales</taxon>
        <taxon>Microbacteriaceae</taxon>
        <taxon>Klugiella</taxon>
    </lineage>
</organism>
<dbReference type="Proteomes" id="UP000318331">
    <property type="component" value="Unassembled WGS sequence"/>
</dbReference>
<gene>
    <name evidence="1" type="ORF">FB466_2656</name>
</gene>
<reference evidence="1 2" key="1">
    <citation type="submission" date="2019-06" db="EMBL/GenBank/DDBJ databases">
        <title>Sequencing the genomes of 1000 actinobacteria strains.</title>
        <authorList>
            <person name="Klenk H.-P."/>
        </authorList>
    </citation>
    <scope>NUCLEOTIDE SEQUENCE [LARGE SCALE GENOMIC DNA]</scope>
    <source>
        <strain evidence="1 2">DSM 18031</strain>
    </source>
</reference>
<sequence length="124" mass="13960">MTAETLTDSDRQYLETWTETDPERRRLLIEQVWAAEGRLVVSSIGLTLNGVEEIAAHIGRVHEQNIVARGLRFVYDQHIEAGDALLLRWSMLSAEGNAVGRGVDLVFRDAEGRVQTVYMFMGVN</sequence>
<evidence type="ECO:0000313" key="1">
    <source>
        <dbReference type="EMBL" id="TQM57660.1"/>
    </source>
</evidence>
<dbReference type="EMBL" id="VFPN01000004">
    <property type="protein sequence ID" value="TQM57660.1"/>
    <property type="molecule type" value="Genomic_DNA"/>
</dbReference>
<name>A0A543HH60_9MICO</name>
<dbReference type="Gene3D" id="3.10.450.50">
    <property type="match status" value="1"/>
</dbReference>
<keyword evidence="2" id="KW-1185">Reference proteome</keyword>
<evidence type="ECO:0008006" key="3">
    <source>
        <dbReference type="Google" id="ProtNLM"/>
    </source>
</evidence>
<comment type="caution">
    <text evidence="1">The sequence shown here is derived from an EMBL/GenBank/DDBJ whole genome shotgun (WGS) entry which is preliminary data.</text>
</comment>